<evidence type="ECO:0000313" key="14">
    <source>
        <dbReference type="Proteomes" id="UP000772434"/>
    </source>
</evidence>
<dbReference type="InterPro" id="IPR000209">
    <property type="entry name" value="Peptidase_S8/S53_dom"/>
</dbReference>
<keyword evidence="10" id="KW-0865">Zymogen</keyword>
<evidence type="ECO:0000256" key="3">
    <source>
        <dbReference type="ARBA" id="ARBA00004239"/>
    </source>
</evidence>
<evidence type="ECO:0000256" key="9">
    <source>
        <dbReference type="ARBA" id="ARBA00022837"/>
    </source>
</evidence>
<accession>A0A9P5PK72</accession>
<keyword evidence="8 11" id="KW-0720">Serine protease</keyword>
<dbReference type="InterPro" id="IPR050819">
    <property type="entry name" value="Tripeptidyl-peptidase_I"/>
</dbReference>
<comment type="subcellular location">
    <subcellularLocation>
        <location evidence="3">Secreted</location>
        <location evidence="3">Extracellular space</location>
    </subcellularLocation>
</comment>
<evidence type="ECO:0000256" key="2">
    <source>
        <dbReference type="ARBA" id="ARBA00002451"/>
    </source>
</evidence>
<dbReference type="GO" id="GO:0004252">
    <property type="term" value="F:serine-type endopeptidase activity"/>
    <property type="evidence" value="ECO:0007669"/>
    <property type="project" value="UniProtKB-UniRule"/>
</dbReference>
<dbReference type="GO" id="GO:0046872">
    <property type="term" value="F:metal ion binding"/>
    <property type="evidence" value="ECO:0007669"/>
    <property type="project" value="UniProtKB-UniRule"/>
</dbReference>
<evidence type="ECO:0000256" key="8">
    <source>
        <dbReference type="ARBA" id="ARBA00022825"/>
    </source>
</evidence>
<dbReference type="Gene3D" id="3.40.50.200">
    <property type="entry name" value="Peptidase S8/S53 domain"/>
    <property type="match status" value="1"/>
</dbReference>
<dbReference type="SUPFAM" id="SSF52743">
    <property type="entry name" value="Subtilisin-like"/>
    <property type="match status" value="1"/>
</dbReference>
<gene>
    <name evidence="13" type="ORF">BDP27DRAFT_1299630</name>
</gene>
<dbReference type="InterPro" id="IPR015366">
    <property type="entry name" value="S53_propep"/>
</dbReference>
<evidence type="ECO:0000259" key="12">
    <source>
        <dbReference type="PROSITE" id="PS51695"/>
    </source>
</evidence>
<evidence type="ECO:0000313" key="13">
    <source>
        <dbReference type="EMBL" id="KAF9063500.1"/>
    </source>
</evidence>
<evidence type="ECO:0000256" key="10">
    <source>
        <dbReference type="ARBA" id="ARBA00023145"/>
    </source>
</evidence>
<dbReference type="CDD" id="cd04056">
    <property type="entry name" value="Peptidases_S53"/>
    <property type="match status" value="1"/>
</dbReference>
<evidence type="ECO:0000256" key="11">
    <source>
        <dbReference type="PROSITE-ProRule" id="PRU01032"/>
    </source>
</evidence>
<proteinExistence type="predicted"/>
<keyword evidence="6 11" id="KW-0479">Metal-binding</keyword>
<comment type="cofactor">
    <cofactor evidence="11">
        <name>Ca(2+)</name>
        <dbReference type="ChEBI" id="CHEBI:29108"/>
    </cofactor>
    <text evidence="11">Binds 1 Ca(2+) ion per subunit.</text>
</comment>
<feature type="binding site" evidence="11">
    <location>
        <position position="512"/>
    </location>
    <ligand>
        <name>Ca(2+)</name>
        <dbReference type="ChEBI" id="CHEBI:29108"/>
    </ligand>
</feature>
<reference evidence="13" key="1">
    <citation type="submission" date="2020-11" db="EMBL/GenBank/DDBJ databases">
        <authorList>
            <consortium name="DOE Joint Genome Institute"/>
            <person name="Ahrendt S."/>
            <person name="Riley R."/>
            <person name="Andreopoulos W."/>
            <person name="Labutti K."/>
            <person name="Pangilinan J."/>
            <person name="Ruiz-Duenas F.J."/>
            <person name="Barrasa J.M."/>
            <person name="Sanchez-Garcia M."/>
            <person name="Camarero S."/>
            <person name="Miyauchi S."/>
            <person name="Serrano A."/>
            <person name="Linde D."/>
            <person name="Babiker R."/>
            <person name="Drula E."/>
            <person name="Ayuso-Fernandez I."/>
            <person name="Pacheco R."/>
            <person name="Padilla G."/>
            <person name="Ferreira P."/>
            <person name="Barriuso J."/>
            <person name="Kellner H."/>
            <person name="Castanera R."/>
            <person name="Alfaro M."/>
            <person name="Ramirez L."/>
            <person name="Pisabarro A.G."/>
            <person name="Kuo A."/>
            <person name="Tritt A."/>
            <person name="Lipzen A."/>
            <person name="He G."/>
            <person name="Yan M."/>
            <person name="Ng V."/>
            <person name="Cullen D."/>
            <person name="Martin F."/>
            <person name="Rosso M.-N."/>
            <person name="Henrissat B."/>
            <person name="Hibbett D."/>
            <person name="Martinez A.T."/>
            <person name="Grigoriev I.V."/>
        </authorList>
    </citation>
    <scope>NUCLEOTIDE SEQUENCE</scope>
    <source>
        <strain evidence="13">AH 40177</strain>
    </source>
</reference>
<dbReference type="SMART" id="SM00944">
    <property type="entry name" value="Pro-kuma_activ"/>
    <property type="match status" value="1"/>
</dbReference>
<dbReference type="CDD" id="cd11377">
    <property type="entry name" value="Pro-peptidase_S53"/>
    <property type="match status" value="1"/>
</dbReference>
<dbReference type="GO" id="GO:0006508">
    <property type="term" value="P:proteolysis"/>
    <property type="evidence" value="ECO:0007669"/>
    <property type="project" value="UniProtKB-KW"/>
</dbReference>
<evidence type="ECO:0000256" key="5">
    <source>
        <dbReference type="ARBA" id="ARBA00022670"/>
    </source>
</evidence>
<dbReference type="Proteomes" id="UP000772434">
    <property type="component" value="Unassembled WGS sequence"/>
</dbReference>
<dbReference type="GO" id="GO:0008240">
    <property type="term" value="F:tripeptidyl-peptidase activity"/>
    <property type="evidence" value="ECO:0007669"/>
    <property type="project" value="UniProtKB-EC"/>
</dbReference>
<comment type="caution">
    <text evidence="13">The sequence shown here is derived from an EMBL/GenBank/DDBJ whole genome shotgun (WGS) entry which is preliminary data.</text>
</comment>
<feature type="binding site" evidence="11">
    <location>
        <position position="530"/>
    </location>
    <ligand>
        <name>Ca(2+)</name>
        <dbReference type="ChEBI" id="CHEBI:29108"/>
    </ligand>
</feature>
<dbReference type="SUPFAM" id="SSF54897">
    <property type="entry name" value="Protease propeptides/inhibitors"/>
    <property type="match status" value="1"/>
</dbReference>
<dbReference type="InterPro" id="IPR030400">
    <property type="entry name" value="Sedolisin_dom"/>
</dbReference>
<evidence type="ECO:0000256" key="6">
    <source>
        <dbReference type="ARBA" id="ARBA00022723"/>
    </source>
</evidence>
<evidence type="ECO:0000256" key="7">
    <source>
        <dbReference type="ARBA" id="ARBA00022801"/>
    </source>
</evidence>
<dbReference type="Pfam" id="PF00082">
    <property type="entry name" value="Peptidase_S8"/>
    <property type="match status" value="1"/>
</dbReference>
<organism evidence="13 14">
    <name type="scientific">Rhodocollybia butyracea</name>
    <dbReference type="NCBI Taxonomy" id="206335"/>
    <lineage>
        <taxon>Eukaryota</taxon>
        <taxon>Fungi</taxon>
        <taxon>Dikarya</taxon>
        <taxon>Basidiomycota</taxon>
        <taxon>Agaricomycotina</taxon>
        <taxon>Agaricomycetes</taxon>
        <taxon>Agaricomycetidae</taxon>
        <taxon>Agaricales</taxon>
        <taxon>Marasmiineae</taxon>
        <taxon>Omphalotaceae</taxon>
        <taxon>Rhodocollybia</taxon>
    </lineage>
</organism>
<feature type="active site" description="Charge relay system" evidence="11">
    <location>
        <position position="470"/>
    </location>
</feature>
<feature type="binding site" evidence="11">
    <location>
        <position position="511"/>
    </location>
    <ligand>
        <name>Ca(2+)</name>
        <dbReference type="ChEBI" id="CHEBI:29108"/>
    </ligand>
</feature>
<keyword evidence="7 11" id="KW-0378">Hydrolase</keyword>
<dbReference type="OrthoDB" id="409122at2759"/>
<sequence>MAAGIPSRRSMVVLESRELPVHFTNAGSPNSDMILNLKIALTAADRDGLEQKLLDVSTPGNALYGQHLSYEETKAFAGPSPDTVQAVTDWLNENGVANVVTTGAFKDWLAFSVPLSTANSLFEADYQLFNEVDGPNTLTRTLSYSIPVDLQQHINLVHPSTDFVRVQTGLNFHIPVSTSNSNNPARALTAPSSCDSGSNPTCLQDLYGIPTSAATETSNTLAVSGFLDEWPQNADMKTFLENFAPNVPSTTTWNLQTLDGGSDPQSPTQAGTEANLDVQYTIGIANGVPVTFISVGADNQDGFSGFIDVINSINAQDSPPHVFTTSYGFEERDVTTSQANQLCDAYMAAGVRGTSVLFSSGDGGVSGSRTTDNCTSFVPTFPSGCPYLTSVGATQGVAETAASLSAGGFSNIFGRPPYQSVDVDLYLLELGLTDITLFNPVGRGYPDVAAQGVNVAIVNAGKTVSVDGTSCSSPIFASVIALINDRLVAAGKSPLGFLNPFLYANPDALFDITSGSNPGCNTQGFPAKDGWDPVTGLGTPNFAKLAAAAGV</sequence>
<keyword evidence="9 11" id="KW-0106">Calcium</keyword>
<feature type="active site" description="Charge relay system" evidence="11">
    <location>
        <position position="273"/>
    </location>
</feature>
<evidence type="ECO:0000256" key="4">
    <source>
        <dbReference type="ARBA" id="ARBA00012462"/>
    </source>
</evidence>
<feature type="binding site" evidence="11">
    <location>
        <position position="532"/>
    </location>
    <ligand>
        <name>Ca(2+)</name>
        <dbReference type="ChEBI" id="CHEBI:29108"/>
    </ligand>
</feature>
<dbReference type="InterPro" id="IPR036852">
    <property type="entry name" value="Peptidase_S8/S53_dom_sf"/>
</dbReference>
<dbReference type="PANTHER" id="PTHR14218:SF15">
    <property type="entry name" value="TRIPEPTIDYL-PEPTIDASE 1"/>
    <property type="match status" value="1"/>
</dbReference>
<dbReference type="EMBL" id="JADNRY010000145">
    <property type="protein sequence ID" value="KAF9063500.1"/>
    <property type="molecule type" value="Genomic_DNA"/>
</dbReference>
<keyword evidence="14" id="KW-1185">Reference proteome</keyword>
<evidence type="ECO:0000256" key="1">
    <source>
        <dbReference type="ARBA" id="ARBA00001910"/>
    </source>
</evidence>
<dbReference type="PROSITE" id="PS51695">
    <property type="entry name" value="SEDOLISIN"/>
    <property type="match status" value="1"/>
</dbReference>
<name>A0A9P5PK72_9AGAR</name>
<dbReference type="PANTHER" id="PTHR14218">
    <property type="entry name" value="PROTEASE S8 TRIPEPTIDYL PEPTIDASE I CLN2"/>
    <property type="match status" value="1"/>
</dbReference>
<feature type="active site" description="Charge relay system" evidence="11">
    <location>
        <position position="277"/>
    </location>
</feature>
<dbReference type="GO" id="GO:0005576">
    <property type="term" value="C:extracellular region"/>
    <property type="evidence" value="ECO:0007669"/>
    <property type="project" value="UniProtKB-SubCell"/>
</dbReference>
<dbReference type="AlphaFoldDB" id="A0A9P5PK72"/>
<dbReference type="EC" id="3.4.14.10" evidence="4"/>
<feature type="domain" description="Peptidase S53" evidence="12">
    <location>
        <begin position="197"/>
        <end position="551"/>
    </location>
</feature>
<dbReference type="Pfam" id="PF09286">
    <property type="entry name" value="Pro-kuma_activ"/>
    <property type="match status" value="1"/>
</dbReference>
<protein>
    <recommendedName>
        <fullName evidence="4">tripeptidyl-peptidase II</fullName>
        <ecNumber evidence="4">3.4.14.10</ecNumber>
    </recommendedName>
</protein>
<comment type="function">
    <text evidence="2">Secreted tripeptidyl-peptidase which degrades proteins at acidic pHs and is involved in virulence.</text>
</comment>
<comment type="catalytic activity">
    <reaction evidence="1">
        <text>Release of an N-terminal tripeptide from a polypeptide.</text>
        <dbReference type="EC" id="3.4.14.10"/>
    </reaction>
</comment>
<keyword evidence="5 11" id="KW-0645">Protease</keyword>